<feature type="domain" description="C2H2-type" evidence="7">
    <location>
        <begin position="188"/>
        <end position="218"/>
    </location>
</feature>
<proteinExistence type="predicted"/>
<dbReference type="InterPro" id="IPR036236">
    <property type="entry name" value="Znf_C2H2_sf"/>
</dbReference>
<dbReference type="PANTHER" id="PTHR14003">
    <property type="entry name" value="TRANSCRIPTIONAL REPRESSOR PROTEIN YY"/>
    <property type="match status" value="1"/>
</dbReference>
<dbReference type="FunFam" id="3.30.160.60:FF:000125">
    <property type="entry name" value="Putative zinc finger protein 143"/>
    <property type="match status" value="1"/>
</dbReference>
<keyword evidence="9" id="KW-1185">Reference proteome</keyword>
<dbReference type="PROSITE" id="PS00028">
    <property type="entry name" value="ZINC_FINGER_C2H2_1"/>
    <property type="match status" value="2"/>
</dbReference>
<comment type="caution">
    <text evidence="8">The sequence shown here is derived from an EMBL/GenBank/DDBJ whole genome shotgun (WGS) entry which is preliminary data.</text>
</comment>
<keyword evidence="3 5" id="KW-0863">Zinc-finger</keyword>
<keyword evidence="2" id="KW-0677">Repeat</keyword>
<reference evidence="8 9" key="1">
    <citation type="submission" date="2023-03" db="EMBL/GenBank/DDBJ databases">
        <title>Genome sequence of Lichtheimia ornata CBS 291.66.</title>
        <authorList>
            <person name="Mohabir J.T."/>
            <person name="Shea T.P."/>
            <person name="Kurbessoian T."/>
            <person name="Berby B."/>
            <person name="Fontaine J."/>
            <person name="Livny J."/>
            <person name="Gnirke A."/>
            <person name="Stajich J.E."/>
            <person name="Cuomo C.A."/>
        </authorList>
    </citation>
    <scope>NUCLEOTIDE SEQUENCE [LARGE SCALE GENOMIC DNA]</scope>
    <source>
        <strain evidence="8">CBS 291.66</strain>
    </source>
</reference>
<evidence type="ECO:0000313" key="8">
    <source>
        <dbReference type="EMBL" id="KAJ8658675.1"/>
    </source>
</evidence>
<feature type="compositionally biased region" description="Polar residues" evidence="6">
    <location>
        <begin position="254"/>
        <end position="274"/>
    </location>
</feature>
<accession>A0AAD7V4I6</accession>
<feature type="domain" description="C2H2-type" evidence="7">
    <location>
        <begin position="219"/>
        <end position="248"/>
    </location>
</feature>
<evidence type="ECO:0000259" key="7">
    <source>
        <dbReference type="PROSITE" id="PS50157"/>
    </source>
</evidence>
<dbReference type="GO" id="GO:0000981">
    <property type="term" value="F:DNA-binding transcription factor activity, RNA polymerase II-specific"/>
    <property type="evidence" value="ECO:0007669"/>
    <property type="project" value="UniProtKB-ARBA"/>
</dbReference>
<dbReference type="Pfam" id="PF00096">
    <property type="entry name" value="zf-C2H2"/>
    <property type="match status" value="2"/>
</dbReference>
<dbReference type="GO" id="GO:0031519">
    <property type="term" value="C:PcG protein complex"/>
    <property type="evidence" value="ECO:0007669"/>
    <property type="project" value="TreeGrafter"/>
</dbReference>
<dbReference type="SUPFAM" id="SSF57667">
    <property type="entry name" value="beta-beta-alpha zinc fingers"/>
    <property type="match status" value="1"/>
</dbReference>
<feature type="compositionally biased region" description="Low complexity" evidence="6">
    <location>
        <begin position="73"/>
        <end position="84"/>
    </location>
</feature>
<keyword evidence="1" id="KW-0479">Metal-binding</keyword>
<dbReference type="GO" id="GO:0008270">
    <property type="term" value="F:zinc ion binding"/>
    <property type="evidence" value="ECO:0007669"/>
    <property type="project" value="UniProtKB-KW"/>
</dbReference>
<sequence>MTSPCIASSFTPTVCSDSQNSVLNSLVSMVPSFDQQQYHHPYEPRRFSYAEMLSSDQPYYMASNTTPSPPPSSLSSISSNNSSTDDLMDPVVSMAALSSNFLSPVHPLASSHRHSIGGPAVFPQLNFYDPLPNHGNVRHHSFSHPPAAELYETPKKPSSSSSATTKKMTRSRGRRVSSAPSNNGARMFTCTADGCGKMFKRSEHLKRHIRSIHTLEKPFECPYQSCSKRFSRSDNLNQHIRIHRHSSSAKDNTKPSMAATSGAPTQPSLVPSFM</sequence>
<dbReference type="GeneID" id="83213127"/>
<dbReference type="Proteomes" id="UP001234581">
    <property type="component" value="Unassembled WGS sequence"/>
</dbReference>
<dbReference type="SMART" id="SM00355">
    <property type="entry name" value="ZnF_C2H2"/>
    <property type="match status" value="2"/>
</dbReference>
<dbReference type="Gene3D" id="3.30.160.60">
    <property type="entry name" value="Classic Zinc Finger"/>
    <property type="match status" value="2"/>
</dbReference>
<evidence type="ECO:0000256" key="3">
    <source>
        <dbReference type="ARBA" id="ARBA00022771"/>
    </source>
</evidence>
<dbReference type="GO" id="GO:0000978">
    <property type="term" value="F:RNA polymerase II cis-regulatory region sequence-specific DNA binding"/>
    <property type="evidence" value="ECO:0007669"/>
    <property type="project" value="TreeGrafter"/>
</dbReference>
<dbReference type="PANTHER" id="PTHR14003:SF19">
    <property type="entry name" value="YY2 TRANSCRIPTION FACTOR"/>
    <property type="match status" value="1"/>
</dbReference>
<dbReference type="GO" id="GO:0000785">
    <property type="term" value="C:chromatin"/>
    <property type="evidence" value="ECO:0007669"/>
    <property type="project" value="TreeGrafter"/>
</dbReference>
<evidence type="ECO:0000256" key="5">
    <source>
        <dbReference type="PROSITE-ProRule" id="PRU00042"/>
    </source>
</evidence>
<keyword evidence="4" id="KW-0862">Zinc</keyword>
<dbReference type="GO" id="GO:0005667">
    <property type="term" value="C:transcription regulator complex"/>
    <property type="evidence" value="ECO:0007669"/>
    <property type="project" value="TreeGrafter"/>
</dbReference>
<protein>
    <recommendedName>
        <fullName evidence="7">C2H2-type domain-containing protein</fullName>
    </recommendedName>
</protein>
<gene>
    <name evidence="8" type="ORF">O0I10_005715</name>
</gene>
<evidence type="ECO:0000256" key="6">
    <source>
        <dbReference type="SAM" id="MobiDB-lite"/>
    </source>
</evidence>
<dbReference type="AlphaFoldDB" id="A0AAD7V4I6"/>
<dbReference type="PROSITE" id="PS50157">
    <property type="entry name" value="ZINC_FINGER_C2H2_2"/>
    <property type="match status" value="2"/>
</dbReference>
<dbReference type="RefSeq" id="XP_058343588.1">
    <property type="nucleotide sequence ID" value="XM_058485753.1"/>
</dbReference>
<feature type="region of interest" description="Disordered" evidence="6">
    <location>
        <begin position="137"/>
        <end position="184"/>
    </location>
</feature>
<organism evidence="8 9">
    <name type="scientific">Lichtheimia ornata</name>
    <dbReference type="NCBI Taxonomy" id="688661"/>
    <lineage>
        <taxon>Eukaryota</taxon>
        <taxon>Fungi</taxon>
        <taxon>Fungi incertae sedis</taxon>
        <taxon>Mucoromycota</taxon>
        <taxon>Mucoromycotina</taxon>
        <taxon>Mucoromycetes</taxon>
        <taxon>Mucorales</taxon>
        <taxon>Lichtheimiaceae</taxon>
        <taxon>Lichtheimia</taxon>
    </lineage>
</organism>
<dbReference type="InterPro" id="IPR013087">
    <property type="entry name" value="Znf_C2H2_type"/>
</dbReference>
<feature type="region of interest" description="Disordered" evidence="6">
    <location>
        <begin position="242"/>
        <end position="274"/>
    </location>
</feature>
<feature type="compositionally biased region" description="Low complexity" evidence="6">
    <location>
        <begin position="156"/>
        <end position="166"/>
    </location>
</feature>
<evidence type="ECO:0000256" key="1">
    <source>
        <dbReference type="ARBA" id="ARBA00022723"/>
    </source>
</evidence>
<dbReference type="FunFam" id="3.30.160.60:FF:000072">
    <property type="entry name" value="zinc finger protein 143 isoform X1"/>
    <property type="match status" value="1"/>
</dbReference>
<feature type="region of interest" description="Disordered" evidence="6">
    <location>
        <begin position="60"/>
        <end position="86"/>
    </location>
</feature>
<evidence type="ECO:0000256" key="2">
    <source>
        <dbReference type="ARBA" id="ARBA00022737"/>
    </source>
</evidence>
<evidence type="ECO:0000256" key="4">
    <source>
        <dbReference type="ARBA" id="ARBA00022833"/>
    </source>
</evidence>
<evidence type="ECO:0000313" key="9">
    <source>
        <dbReference type="Proteomes" id="UP001234581"/>
    </source>
</evidence>
<dbReference type="EMBL" id="JARTCD010000023">
    <property type="protein sequence ID" value="KAJ8658675.1"/>
    <property type="molecule type" value="Genomic_DNA"/>
</dbReference>
<name>A0AAD7V4I6_9FUNG</name>